<evidence type="ECO:0000313" key="3">
    <source>
        <dbReference type="EMBL" id="PLB35966.1"/>
    </source>
</evidence>
<dbReference type="InterPro" id="IPR010730">
    <property type="entry name" value="HET"/>
</dbReference>
<dbReference type="RefSeq" id="XP_024669978.1">
    <property type="nucleotide sequence ID" value="XM_024817776.1"/>
</dbReference>
<gene>
    <name evidence="3" type="ORF">BDW47DRAFT_133197</name>
</gene>
<evidence type="ECO:0000313" key="4">
    <source>
        <dbReference type="Proteomes" id="UP000234585"/>
    </source>
</evidence>
<dbReference type="EMBL" id="KZ559156">
    <property type="protein sequence ID" value="PLB35966.1"/>
    <property type="molecule type" value="Genomic_DNA"/>
</dbReference>
<name>A0A2I2F5W7_ASPCN</name>
<feature type="region of interest" description="Disordered" evidence="1">
    <location>
        <begin position="869"/>
        <end position="902"/>
    </location>
</feature>
<feature type="domain" description="Heterokaryon incompatibility" evidence="2">
    <location>
        <begin position="332"/>
        <end position="467"/>
    </location>
</feature>
<sequence length="1266" mass="141612">MTISQMALRSTVESTLTHHASLKEIHGLANLVIDRAGHIKDVALKEAERNQLRVTLNNVLIPKPKIHFVDDRTFEGYTEDKIPDDWFVSSDDDLKTPFRMFDVETQNMVSTSNLGLNDQYCVVSHSWKGSEVDHQYFADAKTMESLEDNIEAQESICQDSLQHQTVPASSDLGKVIEKSKADITVLERKVASALMQARPRHDGERPKDLETLLQWYVDARGAESGMNRWQKEVHNAATLRSSAERRAAYYRTVWNAMVDCLNPSNTNTNERIPSSDDTGSRQLDSAIDKLTSGTLNQQALAEENFNAASKAWAETSSTAQFFDSNRALSYGTEALLAALQRIRSTRKIEQSIIHAKKLFEAHFPRGGKRYVWLDTCCINKRDSYEMTESLALMGDWYANADFCLVHLDTPRSEASWIEEWKYWKMPSHVPIELNIERFTDIATKGKVGDHKAKAQVEWATRGWTLQELVLSKMTYFVNSHWQHLERPIEVIGPFYFLCPFIHRYLKHPFVQGLGKPPVEVIHKLEQQLLSNPIHEMPRERQLVFVLEKIGFVPPKDLRDTTAEAQVGKAVLAAARMSPSILDKLTLDTLVDPCSDNLDLHGRLALINHLLADLVATTGAEIVNDRQRISAFSKIGHLSNWVAGTGLLDSSASSVLITASDRQTTVSTDKAYSLMGILGVRFSAFPAEGLPKALSRLLDEVVITYNDVSVFNWTGKHCGSPLHGRSLYPASIDAFVDPTNDPTSTTQVNASQNILKLLHIRRARRRKIARDVNNLLAGMLVLAKELPAECSTLYELGDLADTIKDAKFERLEVNLHNLEVIIATIQAVLSRQVPMDVKEDAPSKISGRFGSLERIDGIRKSGLPHHAIVPKLSFRRQKATPRPSQGGQQHQASNLKNGETDDQESDLQAINASIKHIIGELNYPVPTHVEEISDNLTQDGGAKAQQGQERRLVCPNPIVVSTAGIRGIFDIQRVIVTMIDPDKLRSKVTNAGPRQKIEGWCTISTGLSLTLVAFTCDAHVLAKQLDLLEVIAQDIDPNQDRGPVTDPEQPCGSTWWPRSADQRKVSRMVSFVQNSDLHSIAGEWVLGRFSGSPGARWFLCQLELGAGDDFYGQRIATDAFSFENAAPEQGLSEYWHQFTEEKKARTCETIKMYILRKALWRKAGSEMDKLKRIEDAKKRSKGHVDWDAAAAIAQDLSSKKLINMGRMARLGVAGAGVDLWANYLESRIEKGALDRLPIPLQTAVKDLDHNKILLPAMFHAGREVHMF</sequence>
<dbReference type="PANTHER" id="PTHR10622">
    <property type="entry name" value="HET DOMAIN-CONTAINING PROTEIN"/>
    <property type="match status" value="1"/>
</dbReference>
<evidence type="ECO:0000259" key="2">
    <source>
        <dbReference type="Pfam" id="PF06985"/>
    </source>
</evidence>
<keyword evidence="4" id="KW-1185">Reference proteome</keyword>
<evidence type="ECO:0000256" key="1">
    <source>
        <dbReference type="SAM" id="MobiDB-lite"/>
    </source>
</evidence>
<proteinExistence type="predicted"/>
<reference evidence="3 4" key="1">
    <citation type="submission" date="2017-12" db="EMBL/GenBank/DDBJ databases">
        <authorList>
            <consortium name="DOE Joint Genome Institute"/>
            <person name="Haridas S."/>
            <person name="Kjaerbolling I."/>
            <person name="Vesth T.C."/>
            <person name="Frisvad J.C."/>
            <person name="Nybo J.L."/>
            <person name="Theobald S."/>
            <person name="Kuo A."/>
            <person name="Bowyer P."/>
            <person name="Matsuda Y."/>
            <person name="Mondo S."/>
            <person name="Lyhne E.K."/>
            <person name="Kogle M.E."/>
            <person name="Clum A."/>
            <person name="Lipzen A."/>
            <person name="Salamov A."/>
            <person name="Ngan C.Y."/>
            <person name="Daum C."/>
            <person name="Chiniquy J."/>
            <person name="Barry K."/>
            <person name="LaButti K."/>
            <person name="Simmons B.A."/>
            <person name="Magnuson J.K."/>
            <person name="Mortensen U.H."/>
            <person name="Larsen T.O."/>
            <person name="Grigoriev I.V."/>
            <person name="Baker S.E."/>
            <person name="Andersen M.R."/>
            <person name="Nordberg H.P."/>
            <person name="Cantor M.N."/>
            <person name="Hua S.X."/>
        </authorList>
    </citation>
    <scope>NUCLEOTIDE SEQUENCE [LARGE SCALE GENOMIC DNA]</scope>
    <source>
        <strain evidence="3 4">CBS 102.13</strain>
    </source>
</reference>
<protein>
    <submittedName>
        <fullName evidence="3">Heterokaryon incompatibility protein-domain-containing protein</fullName>
    </submittedName>
</protein>
<dbReference type="PANTHER" id="PTHR10622:SF10">
    <property type="entry name" value="HET DOMAIN-CONTAINING PROTEIN"/>
    <property type="match status" value="1"/>
</dbReference>
<accession>A0A2I2F5W7</accession>
<dbReference type="AlphaFoldDB" id="A0A2I2F5W7"/>
<dbReference type="Proteomes" id="UP000234585">
    <property type="component" value="Unassembled WGS sequence"/>
</dbReference>
<dbReference type="Pfam" id="PF06985">
    <property type="entry name" value="HET"/>
    <property type="match status" value="1"/>
</dbReference>
<organism evidence="3 4">
    <name type="scientific">Aspergillus candidus</name>
    <dbReference type="NCBI Taxonomy" id="41067"/>
    <lineage>
        <taxon>Eukaryota</taxon>
        <taxon>Fungi</taxon>
        <taxon>Dikarya</taxon>
        <taxon>Ascomycota</taxon>
        <taxon>Pezizomycotina</taxon>
        <taxon>Eurotiomycetes</taxon>
        <taxon>Eurotiomycetidae</taxon>
        <taxon>Eurotiales</taxon>
        <taxon>Aspergillaceae</taxon>
        <taxon>Aspergillus</taxon>
        <taxon>Aspergillus subgen. Circumdati</taxon>
    </lineage>
</organism>
<dbReference type="OrthoDB" id="674604at2759"/>
<feature type="compositionally biased region" description="Polar residues" evidence="1">
    <location>
        <begin position="881"/>
        <end position="896"/>
    </location>
</feature>
<dbReference type="GeneID" id="36524936"/>